<keyword evidence="2" id="KW-1185">Reference proteome</keyword>
<evidence type="ECO:0000313" key="1">
    <source>
        <dbReference type="EMBL" id="KAH3700088.1"/>
    </source>
</evidence>
<reference evidence="1" key="1">
    <citation type="journal article" date="2019" name="bioRxiv">
        <title>The Genome of the Zebra Mussel, Dreissena polymorpha: A Resource for Invasive Species Research.</title>
        <authorList>
            <person name="McCartney M.A."/>
            <person name="Auch B."/>
            <person name="Kono T."/>
            <person name="Mallez S."/>
            <person name="Zhang Y."/>
            <person name="Obille A."/>
            <person name="Becker A."/>
            <person name="Abrahante J.E."/>
            <person name="Garbe J."/>
            <person name="Badalamenti J.P."/>
            <person name="Herman A."/>
            <person name="Mangelson H."/>
            <person name="Liachko I."/>
            <person name="Sullivan S."/>
            <person name="Sone E.D."/>
            <person name="Koren S."/>
            <person name="Silverstein K.A.T."/>
            <person name="Beckman K.B."/>
            <person name="Gohl D.M."/>
        </authorList>
    </citation>
    <scope>NUCLEOTIDE SEQUENCE</scope>
    <source>
        <strain evidence="1">Duluth1</strain>
        <tissue evidence="1">Whole animal</tissue>
    </source>
</reference>
<organism evidence="1 2">
    <name type="scientific">Dreissena polymorpha</name>
    <name type="common">Zebra mussel</name>
    <name type="synonym">Mytilus polymorpha</name>
    <dbReference type="NCBI Taxonomy" id="45954"/>
    <lineage>
        <taxon>Eukaryota</taxon>
        <taxon>Metazoa</taxon>
        <taxon>Spiralia</taxon>
        <taxon>Lophotrochozoa</taxon>
        <taxon>Mollusca</taxon>
        <taxon>Bivalvia</taxon>
        <taxon>Autobranchia</taxon>
        <taxon>Heteroconchia</taxon>
        <taxon>Euheterodonta</taxon>
        <taxon>Imparidentia</taxon>
        <taxon>Neoheterodontei</taxon>
        <taxon>Myida</taxon>
        <taxon>Dreissenoidea</taxon>
        <taxon>Dreissenidae</taxon>
        <taxon>Dreissena</taxon>
    </lineage>
</organism>
<comment type="caution">
    <text evidence="1">The sequence shown here is derived from an EMBL/GenBank/DDBJ whole genome shotgun (WGS) entry which is preliminary data.</text>
</comment>
<accession>A0A9D3YJQ8</accession>
<evidence type="ECO:0000313" key="2">
    <source>
        <dbReference type="Proteomes" id="UP000828390"/>
    </source>
</evidence>
<dbReference type="Proteomes" id="UP000828390">
    <property type="component" value="Unassembled WGS sequence"/>
</dbReference>
<dbReference type="AlphaFoldDB" id="A0A9D3YJQ8"/>
<sequence length="57" mass="6575">MTNVYSTSDVRQPWTSNCIDMWIYQDRGFTRTQRAATGHGRTLVTKSELLPVLPVKF</sequence>
<gene>
    <name evidence="1" type="ORF">DPMN_075056</name>
</gene>
<dbReference type="EMBL" id="JAIWYP010000015">
    <property type="protein sequence ID" value="KAH3700088.1"/>
    <property type="molecule type" value="Genomic_DNA"/>
</dbReference>
<protein>
    <submittedName>
        <fullName evidence="1">Uncharacterized protein</fullName>
    </submittedName>
</protein>
<name>A0A9D3YJQ8_DREPO</name>
<reference evidence="1" key="2">
    <citation type="submission" date="2020-11" db="EMBL/GenBank/DDBJ databases">
        <authorList>
            <person name="McCartney M.A."/>
            <person name="Auch B."/>
            <person name="Kono T."/>
            <person name="Mallez S."/>
            <person name="Becker A."/>
            <person name="Gohl D.M."/>
            <person name="Silverstein K.A.T."/>
            <person name="Koren S."/>
            <person name="Bechman K.B."/>
            <person name="Herman A."/>
            <person name="Abrahante J.E."/>
            <person name="Garbe J."/>
        </authorList>
    </citation>
    <scope>NUCLEOTIDE SEQUENCE</scope>
    <source>
        <strain evidence="1">Duluth1</strain>
        <tissue evidence="1">Whole animal</tissue>
    </source>
</reference>
<proteinExistence type="predicted"/>